<feature type="domain" description="MYND-type" evidence="5">
    <location>
        <begin position="173"/>
        <end position="210"/>
    </location>
</feature>
<dbReference type="Proteomes" id="UP000799750">
    <property type="component" value="Unassembled WGS sequence"/>
</dbReference>
<evidence type="ECO:0000313" key="6">
    <source>
        <dbReference type="EMBL" id="KAF2496475.1"/>
    </source>
</evidence>
<evidence type="ECO:0000313" key="7">
    <source>
        <dbReference type="Proteomes" id="UP000799750"/>
    </source>
</evidence>
<sequence length="223" mass="25324">MADPPSKSDSYHAFLLAYQQGKVPKTYGHLLQQPSAAITELIQSRHDPSHPSHVIWEEAEKHPRFRAYRLQKLADEVGIPVTTTGPDTAIIADPPLTGSGNVTYDTMAVEKACELLNEDENSKAFYEPSEHGILVWWNVSVWWPERELDAPENQSCWKPVTYYPTRRPRQQLCGKCMSKKRLFKCAGCLTMQYCSEACKQGDADGHKELCKRIEIFRGLQNEA</sequence>
<evidence type="ECO:0000256" key="2">
    <source>
        <dbReference type="ARBA" id="ARBA00022771"/>
    </source>
</evidence>
<keyword evidence="7" id="KW-1185">Reference proteome</keyword>
<protein>
    <recommendedName>
        <fullName evidence="5">MYND-type domain-containing protein</fullName>
    </recommendedName>
</protein>
<dbReference type="AlphaFoldDB" id="A0A6A6QVP8"/>
<dbReference type="SUPFAM" id="SSF144232">
    <property type="entry name" value="HIT/MYND zinc finger-like"/>
    <property type="match status" value="1"/>
</dbReference>
<dbReference type="GO" id="GO:0008270">
    <property type="term" value="F:zinc ion binding"/>
    <property type="evidence" value="ECO:0007669"/>
    <property type="project" value="UniProtKB-KW"/>
</dbReference>
<keyword evidence="2 4" id="KW-0863">Zinc-finger</keyword>
<dbReference type="EMBL" id="MU004188">
    <property type="protein sequence ID" value="KAF2496475.1"/>
    <property type="molecule type" value="Genomic_DNA"/>
</dbReference>
<dbReference type="PROSITE" id="PS01360">
    <property type="entry name" value="ZF_MYND_1"/>
    <property type="match status" value="1"/>
</dbReference>
<keyword evidence="1" id="KW-0479">Metal-binding</keyword>
<dbReference type="OrthoDB" id="10389975at2759"/>
<evidence type="ECO:0000256" key="3">
    <source>
        <dbReference type="ARBA" id="ARBA00022833"/>
    </source>
</evidence>
<dbReference type="Pfam" id="PF01753">
    <property type="entry name" value="zf-MYND"/>
    <property type="match status" value="1"/>
</dbReference>
<proteinExistence type="predicted"/>
<dbReference type="PROSITE" id="PS50865">
    <property type="entry name" value="ZF_MYND_2"/>
    <property type="match status" value="1"/>
</dbReference>
<dbReference type="InterPro" id="IPR002893">
    <property type="entry name" value="Znf_MYND"/>
</dbReference>
<dbReference type="Gene3D" id="6.10.140.2220">
    <property type="match status" value="1"/>
</dbReference>
<gene>
    <name evidence="6" type="ORF">BU16DRAFT_561289</name>
</gene>
<keyword evidence="3" id="KW-0862">Zinc</keyword>
<evidence type="ECO:0000256" key="4">
    <source>
        <dbReference type="PROSITE-ProRule" id="PRU00134"/>
    </source>
</evidence>
<name>A0A6A6QVP8_9PEZI</name>
<reference evidence="6" key="1">
    <citation type="journal article" date="2020" name="Stud. Mycol.">
        <title>101 Dothideomycetes genomes: a test case for predicting lifestyles and emergence of pathogens.</title>
        <authorList>
            <person name="Haridas S."/>
            <person name="Albert R."/>
            <person name="Binder M."/>
            <person name="Bloem J."/>
            <person name="Labutti K."/>
            <person name="Salamov A."/>
            <person name="Andreopoulos B."/>
            <person name="Baker S."/>
            <person name="Barry K."/>
            <person name="Bills G."/>
            <person name="Bluhm B."/>
            <person name="Cannon C."/>
            <person name="Castanera R."/>
            <person name="Culley D."/>
            <person name="Daum C."/>
            <person name="Ezra D."/>
            <person name="Gonzalez J."/>
            <person name="Henrissat B."/>
            <person name="Kuo A."/>
            <person name="Liang C."/>
            <person name="Lipzen A."/>
            <person name="Lutzoni F."/>
            <person name="Magnuson J."/>
            <person name="Mondo S."/>
            <person name="Nolan M."/>
            <person name="Ohm R."/>
            <person name="Pangilinan J."/>
            <person name="Park H.-J."/>
            <person name="Ramirez L."/>
            <person name="Alfaro M."/>
            <person name="Sun H."/>
            <person name="Tritt A."/>
            <person name="Yoshinaga Y."/>
            <person name="Zwiers L.-H."/>
            <person name="Turgeon B."/>
            <person name="Goodwin S."/>
            <person name="Spatafora J."/>
            <person name="Crous P."/>
            <person name="Grigoriev I."/>
        </authorList>
    </citation>
    <scope>NUCLEOTIDE SEQUENCE</scope>
    <source>
        <strain evidence="6">CBS 269.34</strain>
    </source>
</reference>
<evidence type="ECO:0000256" key="1">
    <source>
        <dbReference type="ARBA" id="ARBA00022723"/>
    </source>
</evidence>
<organism evidence="6 7">
    <name type="scientific">Lophium mytilinum</name>
    <dbReference type="NCBI Taxonomy" id="390894"/>
    <lineage>
        <taxon>Eukaryota</taxon>
        <taxon>Fungi</taxon>
        <taxon>Dikarya</taxon>
        <taxon>Ascomycota</taxon>
        <taxon>Pezizomycotina</taxon>
        <taxon>Dothideomycetes</taxon>
        <taxon>Pleosporomycetidae</taxon>
        <taxon>Mytilinidiales</taxon>
        <taxon>Mytilinidiaceae</taxon>
        <taxon>Lophium</taxon>
    </lineage>
</organism>
<evidence type="ECO:0000259" key="5">
    <source>
        <dbReference type="PROSITE" id="PS50865"/>
    </source>
</evidence>
<accession>A0A6A6QVP8</accession>